<name>A0A1X7USG5_AMPQE</name>
<organism evidence="2">
    <name type="scientific">Amphimedon queenslandica</name>
    <name type="common">Sponge</name>
    <dbReference type="NCBI Taxonomy" id="400682"/>
    <lineage>
        <taxon>Eukaryota</taxon>
        <taxon>Metazoa</taxon>
        <taxon>Porifera</taxon>
        <taxon>Demospongiae</taxon>
        <taxon>Heteroscleromorpha</taxon>
        <taxon>Haplosclerida</taxon>
        <taxon>Niphatidae</taxon>
        <taxon>Amphimedon</taxon>
    </lineage>
</organism>
<accession>A0A1X7USG5</accession>
<dbReference type="OrthoDB" id="6071871at2759"/>
<dbReference type="EnsemblMetazoa" id="Aqu2.1.30327_001">
    <property type="protein sequence ID" value="Aqu2.1.30327_001"/>
    <property type="gene ID" value="Aqu2.1.30327"/>
</dbReference>
<evidence type="ECO:0000313" key="2">
    <source>
        <dbReference type="EnsemblMetazoa" id="Aqu2.1.30327_001"/>
    </source>
</evidence>
<feature type="domain" description="DDE-1" evidence="1">
    <location>
        <begin position="104"/>
        <end position="244"/>
    </location>
</feature>
<dbReference type="GO" id="GO:0003676">
    <property type="term" value="F:nucleic acid binding"/>
    <property type="evidence" value="ECO:0007669"/>
    <property type="project" value="InterPro"/>
</dbReference>
<dbReference type="InParanoid" id="A0A1X7USG5"/>
<dbReference type="Pfam" id="PF03184">
    <property type="entry name" value="DDE_1"/>
    <property type="match status" value="1"/>
</dbReference>
<sequence length="311" mass="35106">MNRSWVQSVYRRLGYKRRLGTTSRPPVPRGLYEESRRGFLGHIMHYVKLHSIPPDLILNADQTPSSYVSVGKQTMASCGAKSVPIKGLTDKRSITITFVITLSGNFLPMQIIYSGKTKASLPRSFQFPQGFSLCYNEKHWSNEETTLNLIKTIVKPYVVSKRQELKLAPTQKALMVWDVFRGQMTEAVKTKLRSMSIELVAVPANMTHFFQPLDLTVNGAAKKFTRNEFVTYYSSTVQKELSNGKCIEDIEVDLKLSTIKPLHAQWLINFYNFFTTTEGHAITLNGWKKAGISTLLDGTTTLGPDDPFKAI</sequence>
<reference evidence="2" key="1">
    <citation type="submission" date="2017-05" db="UniProtKB">
        <authorList>
            <consortium name="EnsemblMetazoa"/>
        </authorList>
    </citation>
    <scope>IDENTIFICATION</scope>
</reference>
<dbReference type="AlphaFoldDB" id="A0A1X7USG5"/>
<proteinExistence type="predicted"/>
<dbReference type="eggNOG" id="KOG3105">
    <property type="taxonomic scope" value="Eukaryota"/>
</dbReference>
<dbReference type="InterPro" id="IPR004875">
    <property type="entry name" value="DDE_SF_endonuclease_dom"/>
</dbReference>
<evidence type="ECO:0000259" key="1">
    <source>
        <dbReference type="Pfam" id="PF03184"/>
    </source>
</evidence>
<protein>
    <recommendedName>
        <fullName evidence="1">DDE-1 domain-containing protein</fullName>
    </recommendedName>
</protein>